<organism evidence="1 2">
    <name type="scientific">Rhizopus delemar (strain RA 99-880 / ATCC MYA-4621 / FGSC 9543 / NRRL 43880)</name>
    <name type="common">Mucormycosis agent</name>
    <name type="synonym">Rhizopus arrhizus var. delemar</name>
    <dbReference type="NCBI Taxonomy" id="246409"/>
    <lineage>
        <taxon>Eukaryota</taxon>
        <taxon>Fungi</taxon>
        <taxon>Fungi incertae sedis</taxon>
        <taxon>Mucoromycota</taxon>
        <taxon>Mucoromycotina</taxon>
        <taxon>Mucoromycetes</taxon>
        <taxon>Mucorales</taxon>
        <taxon>Mucorineae</taxon>
        <taxon>Rhizopodaceae</taxon>
        <taxon>Rhizopus</taxon>
    </lineage>
</organism>
<name>I1CHF8_RHIO9</name>
<protein>
    <submittedName>
        <fullName evidence="1">Uncharacterized protein</fullName>
    </submittedName>
</protein>
<sequence length="36" mass="3785">MPSQVGNSGKSNAAELDALQKQLGRMNGLSDKLVIN</sequence>
<gene>
    <name evidence="1" type="ORF">RO3G_12599</name>
</gene>
<keyword evidence="2" id="KW-1185">Reference proteome</keyword>
<proteinExistence type="predicted"/>
<dbReference type="InParanoid" id="I1CHF8"/>
<dbReference type="AlphaFoldDB" id="I1CHF8"/>
<evidence type="ECO:0000313" key="2">
    <source>
        <dbReference type="Proteomes" id="UP000009138"/>
    </source>
</evidence>
<reference evidence="1 2" key="1">
    <citation type="journal article" date="2009" name="PLoS Genet.">
        <title>Genomic analysis of the basal lineage fungus Rhizopus oryzae reveals a whole-genome duplication.</title>
        <authorList>
            <person name="Ma L.-J."/>
            <person name="Ibrahim A.S."/>
            <person name="Skory C."/>
            <person name="Grabherr M.G."/>
            <person name="Burger G."/>
            <person name="Butler M."/>
            <person name="Elias M."/>
            <person name="Idnurm A."/>
            <person name="Lang B.F."/>
            <person name="Sone T."/>
            <person name="Abe A."/>
            <person name="Calvo S.E."/>
            <person name="Corrochano L.M."/>
            <person name="Engels R."/>
            <person name="Fu J."/>
            <person name="Hansberg W."/>
            <person name="Kim J.-M."/>
            <person name="Kodira C.D."/>
            <person name="Koehrsen M.J."/>
            <person name="Liu B."/>
            <person name="Miranda-Saavedra D."/>
            <person name="O'Leary S."/>
            <person name="Ortiz-Castellanos L."/>
            <person name="Poulter R."/>
            <person name="Rodriguez-Romero J."/>
            <person name="Ruiz-Herrera J."/>
            <person name="Shen Y.-Q."/>
            <person name="Zeng Q."/>
            <person name="Galagan J."/>
            <person name="Birren B.W."/>
            <person name="Cuomo C.A."/>
            <person name="Wickes B.L."/>
        </authorList>
    </citation>
    <scope>NUCLEOTIDE SEQUENCE [LARGE SCALE GENOMIC DNA]</scope>
    <source>
        <strain evidence="2">RA 99-880 / ATCC MYA-4621 / FGSC 9543 / NRRL 43880</strain>
    </source>
</reference>
<dbReference type="RefSeq" id="XP_067523284.1">
    <property type="nucleotide sequence ID" value="XM_067667183.1"/>
</dbReference>
<dbReference type="VEuPathDB" id="FungiDB:RO3G_12599"/>
<evidence type="ECO:0000313" key="1">
    <source>
        <dbReference type="EMBL" id="EIE87888.1"/>
    </source>
</evidence>
<dbReference type="OrthoDB" id="1922221at2759"/>
<accession>I1CHF8</accession>
<dbReference type="Proteomes" id="UP000009138">
    <property type="component" value="Unassembled WGS sequence"/>
</dbReference>
<dbReference type="EMBL" id="CH476741">
    <property type="protein sequence ID" value="EIE87888.1"/>
    <property type="molecule type" value="Genomic_DNA"/>
</dbReference>
<dbReference type="GeneID" id="93619564"/>